<name>A0A5Q0BGD6_9GAMM</name>
<dbReference type="Proteomes" id="UP000325755">
    <property type="component" value="Chromosome"/>
</dbReference>
<dbReference type="OrthoDB" id="9800692at2"/>
<organism evidence="1 2">
    <name type="scientific">Candidatus Methylospira mobilis</name>
    <dbReference type="NCBI Taxonomy" id="1808979"/>
    <lineage>
        <taxon>Bacteria</taxon>
        <taxon>Pseudomonadati</taxon>
        <taxon>Pseudomonadota</taxon>
        <taxon>Gammaproteobacteria</taxon>
        <taxon>Methylococcales</taxon>
        <taxon>Methylococcaceae</taxon>
        <taxon>Candidatus Methylospira</taxon>
    </lineage>
</organism>
<sequence length="188" mass="21729">MTTAICDSTVLNRETVENPGGTSTEYTFFEPTEENMKMLSQDLFSKNWNRIVVGPCVEGAVFEVRFTEEPKLSYLDGYLTVDLGYWHFHLCIGPHNNCPDEELRKNRPVAKIGFFEMRGGKCGGGRSWGLRLWNGFGDQLITVFLPSPFLSDEQRVLPEPEWERLDLYYRLREKYLGEPKPDNFMPTD</sequence>
<evidence type="ECO:0000313" key="2">
    <source>
        <dbReference type="Proteomes" id="UP000325755"/>
    </source>
</evidence>
<dbReference type="InterPro" id="IPR056093">
    <property type="entry name" value="DUF7676"/>
</dbReference>
<accession>A0A5Q0BGD6</accession>
<dbReference type="InParanoid" id="A0A5Q0BGD6"/>
<proteinExistence type="predicted"/>
<dbReference type="KEGG" id="mmob:F6R98_00255"/>
<dbReference type="RefSeq" id="WP_153247211.1">
    <property type="nucleotide sequence ID" value="NZ_CP044205.1"/>
</dbReference>
<protein>
    <submittedName>
        <fullName evidence="1">Uncharacterized protein</fullName>
    </submittedName>
</protein>
<dbReference type="EMBL" id="CP044205">
    <property type="protein sequence ID" value="QFY41234.1"/>
    <property type="molecule type" value="Genomic_DNA"/>
</dbReference>
<dbReference type="AlphaFoldDB" id="A0A5Q0BGD6"/>
<evidence type="ECO:0000313" key="1">
    <source>
        <dbReference type="EMBL" id="QFY41234.1"/>
    </source>
</evidence>
<reference evidence="1 2" key="1">
    <citation type="submission" date="2019-09" db="EMBL/GenBank/DDBJ databases">
        <title>Ecophysiology of the spiral-shaped methanotroph Methylospira mobilis as revealed by the complete genome sequence.</title>
        <authorList>
            <person name="Oshkin I.Y."/>
            <person name="Dedysh S.N."/>
            <person name="Miroshnikov K."/>
            <person name="Danilova O.V."/>
            <person name="Hakobyan A."/>
            <person name="Liesack W."/>
        </authorList>
    </citation>
    <scope>NUCLEOTIDE SEQUENCE [LARGE SCALE GENOMIC DNA]</scope>
    <source>
        <strain evidence="1 2">Shm1</strain>
    </source>
</reference>
<keyword evidence="2" id="KW-1185">Reference proteome</keyword>
<dbReference type="Pfam" id="PF24724">
    <property type="entry name" value="DUF7676"/>
    <property type="match status" value="1"/>
</dbReference>
<gene>
    <name evidence="1" type="ORF">F6R98_00255</name>
</gene>